<keyword evidence="3" id="KW-1185">Reference proteome</keyword>
<feature type="compositionally biased region" description="Basic and acidic residues" evidence="1">
    <location>
        <begin position="87"/>
        <end position="98"/>
    </location>
</feature>
<feature type="region of interest" description="Disordered" evidence="1">
    <location>
        <begin position="116"/>
        <end position="136"/>
    </location>
</feature>
<evidence type="ECO:0000256" key="1">
    <source>
        <dbReference type="SAM" id="MobiDB-lite"/>
    </source>
</evidence>
<comment type="caution">
    <text evidence="2">The sequence shown here is derived from an EMBL/GenBank/DDBJ whole genome shotgun (WGS) entry which is preliminary data.</text>
</comment>
<evidence type="ECO:0000313" key="2">
    <source>
        <dbReference type="EMBL" id="MBB5746867.1"/>
    </source>
</evidence>
<sequence>MTGNTDRDNEIWLEAYMTTLKGVADESLGHLAVRSKTPADTAEIDRRARAIYNLARAARMVAAARRKPGTRVEDREDEMRDDDDPDESRAEARERIDGSLRSRLEHVRAWVERGCLDAGLERPHPDGGYGLDPGPS</sequence>
<evidence type="ECO:0000313" key="3">
    <source>
        <dbReference type="Proteomes" id="UP000545037"/>
    </source>
</evidence>
<proteinExistence type="predicted"/>
<gene>
    <name evidence="2" type="ORF">GGR13_002474</name>
</gene>
<feature type="compositionally biased region" description="Basic and acidic residues" evidence="1">
    <location>
        <begin position="116"/>
        <end position="125"/>
    </location>
</feature>
<dbReference type="Proteomes" id="UP000545037">
    <property type="component" value="Unassembled WGS sequence"/>
</dbReference>
<feature type="region of interest" description="Disordered" evidence="1">
    <location>
        <begin position="63"/>
        <end position="98"/>
    </location>
</feature>
<dbReference type="EMBL" id="JACHOR010000004">
    <property type="protein sequence ID" value="MBB5746867.1"/>
    <property type="molecule type" value="Genomic_DNA"/>
</dbReference>
<dbReference type="AlphaFoldDB" id="A0A7W9CKH6"/>
<name>A0A7W9CKH6_9CAUL</name>
<reference evidence="2 3" key="1">
    <citation type="submission" date="2020-08" db="EMBL/GenBank/DDBJ databases">
        <title>Genomic Encyclopedia of Type Strains, Phase IV (KMG-IV): sequencing the most valuable type-strain genomes for metagenomic binning, comparative biology and taxonomic classification.</title>
        <authorList>
            <person name="Goeker M."/>
        </authorList>
    </citation>
    <scope>NUCLEOTIDE SEQUENCE [LARGE SCALE GENOMIC DNA]</scope>
    <source>
        <strain evidence="2 3">DSM 4737</strain>
    </source>
</reference>
<organism evidence="2 3">
    <name type="scientific">Brevundimonas variabilis</name>
    <dbReference type="NCBI Taxonomy" id="74312"/>
    <lineage>
        <taxon>Bacteria</taxon>
        <taxon>Pseudomonadati</taxon>
        <taxon>Pseudomonadota</taxon>
        <taxon>Alphaproteobacteria</taxon>
        <taxon>Caulobacterales</taxon>
        <taxon>Caulobacteraceae</taxon>
        <taxon>Brevundimonas</taxon>
    </lineage>
</organism>
<dbReference type="RefSeq" id="WP_183213832.1">
    <property type="nucleotide sequence ID" value="NZ_JACHOR010000004.1"/>
</dbReference>
<feature type="compositionally biased region" description="Gly residues" evidence="1">
    <location>
        <begin position="127"/>
        <end position="136"/>
    </location>
</feature>
<protein>
    <submittedName>
        <fullName evidence="2">Uncharacterized protein</fullName>
    </submittedName>
</protein>
<accession>A0A7W9CKH6</accession>